<feature type="region of interest" description="Disordered" evidence="1">
    <location>
        <begin position="128"/>
        <end position="238"/>
    </location>
</feature>
<feature type="compositionally biased region" description="Pro residues" evidence="1">
    <location>
        <begin position="190"/>
        <end position="208"/>
    </location>
</feature>
<organism evidence="3 4">
    <name type="scientific">Phialemonium thermophilum</name>
    <dbReference type="NCBI Taxonomy" id="223376"/>
    <lineage>
        <taxon>Eukaryota</taxon>
        <taxon>Fungi</taxon>
        <taxon>Dikarya</taxon>
        <taxon>Ascomycota</taxon>
        <taxon>Pezizomycotina</taxon>
        <taxon>Sordariomycetes</taxon>
        <taxon>Sordariomycetidae</taxon>
        <taxon>Cephalothecales</taxon>
        <taxon>Cephalothecaceae</taxon>
        <taxon>Phialemonium</taxon>
    </lineage>
</organism>
<reference evidence="3 4" key="1">
    <citation type="journal article" date="2024" name="Commun. Biol.">
        <title>Comparative genomic analysis of thermophilic fungi reveals convergent evolutionary adaptations and gene losses.</title>
        <authorList>
            <person name="Steindorff A.S."/>
            <person name="Aguilar-Pontes M.V."/>
            <person name="Robinson A.J."/>
            <person name="Andreopoulos B."/>
            <person name="LaButti K."/>
            <person name="Kuo A."/>
            <person name="Mondo S."/>
            <person name="Riley R."/>
            <person name="Otillar R."/>
            <person name="Haridas S."/>
            <person name="Lipzen A."/>
            <person name="Grimwood J."/>
            <person name="Schmutz J."/>
            <person name="Clum A."/>
            <person name="Reid I.D."/>
            <person name="Moisan M.C."/>
            <person name="Butler G."/>
            <person name="Nguyen T.T.M."/>
            <person name="Dewar K."/>
            <person name="Conant G."/>
            <person name="Drula E."/>
            <person name="Henrissat B."/>
            <person name="Hansel C."/>
            <person name="Singer S."/>
            <person name="Hutchinson M.I."/>
            <person name="de Vries R.P."/>
            <person name="Natvig D.O."/>
            <person name="Powell A.J."/>
            <person name="Tsang A."/>
            <person name="Grigoriev I.V."/>
        </authorList>
    </citation>
    <scope>NUCLEOTIDE SEQUENCE [LARGE SCALE GENOMIC DNA]</scope>
    <source>
        <strain evidence="3 4">ATCC 24622</strain>
    </source>
</reference>
<accession>A0ABR3VT77</accession>
<dbReference type="PANTHER" id="PTHR28094">
    <property type="entry name" value="MEIOTICALLY UP-REGULATED GENE 113 PROTEIN"/>
    <property type="match status" value="1"/>
</dbReference>
<dbReference type="Proteomes" id="UP001586593">
    <property type="component" value="Unassembled WGS sequence"/>
</dbReference>
<feature type="region of interest" description="Disordered" evidence="1">
    <location>
        <begin position="316"/>
        <end position="337"/>
    </location>
</feature>
<keyword evidence="4" id="KW-1185">Reference proteome</keyword>
<protein>
    <recommendedName>
        <fullName evidence="2">Bacteriophage T5 Orf172 DNA-binding domain-containing protein</fullName>
    </recommendedName>
</protein>
<feature type="domain" description="Bacteriophage T5 Orf172 DNA-binding" evidence="2">
    <location>
        <begin position="366"/>
        <end position="484"/>
    </location>
</feature>
<dbReference type="InterPro" id="IPR018306">
    <property type="entry name" value="Phage_T5_Orf172_DNA-bd"/>
</dbReference>
<feature type="compositionally biased region" description="Low complexity" evidence="1">
    <location>
        <begin position="405"/>
        <end position="414"/>
    </location>
</feature>
<feature type="compositionally biased region" description="Pro residues" evidence="1">
    <location>
        <begin position="224"/>
        <end position="233"/>
    </location>
</feature>
<comment type="caution">
    <text evidence="3">The sequence shown here is derived from an EMBL/GenBank/DDBJ whole genome shotgun (WGS) entry which is preliminary data.</text>
</comment>
<feature type="region of interest" description="Disordered" evidence="1">
    <location>
        <begin position="1"/>
        <end position="110"/>
    </location>
</feature>
<sequence length="493" mass="53652">MLFENAPEALLDRTDSRDPSTTCRGLTRNGMRCKRRLAARSVSAPTTPQRRGQPDRLPAPVDDLSDESLYCQNHKHQATSLSVRSSPGAGPGPGSGRKTATTTIREERSGLDTLADRLGLLSLAAQESEVAAKTRETVRQRPTGSPRSGKRQQHGQQQQRPALTHPRSGPPKTVNLCFCFQIPLEEASPPSRPRPRPLQPPASTPTPTPTRKTPSREKTTSTPLSPPSPPPYTLPIRNGLSAPAALAGAGAGASPSDTEVYKSLIPGDVSPKTASILFKRLAEPPANDAPGYIYIFMLKPESQPWEPAVAQTARSLLSPQGSSGAAERPRAGRPRVSDVLASCATTTAEQDARLPHHQQQQQQQQQQKHLFLKIGHTSNVQRRLNEHLAQCSYVPELLDYFPRASSSLSSSSAPAGGGGGTAERRMTPHSYQVERLVHAELRGRGLSPQHKPECRGCGRRHQEWFEVEPTRRGVMLVKEVITRWVAFDEAGKL</sequence>
<evidence type="ECO:0000313" key="4">
    <source>
        <dbReference type="Proteomes" id="UP001586593"/>
    </source>
</evidence>
<gene>
    <name evidence="3" type="ORF">VTK73DRAFT_1638</name>
</gene>
<evidence type="ECO:0000313" key="3">
    <source>
        <dbReference type="EMBL" id="KAL1844866.1"/>
    </source>
</evidence>
<dbReference type="PANTHER" id="PTHR28094:SF2">
    <property type="entry name" value="BACTERIOPHAGE T5 ORF172 DNA-BINDING DOMAIN-CONTAINING PROTEIN"/>
    <property type="match status" value="1"/>
</dbReference>
<dbReference type="EMBL" id="JAZHXJ010001406">
    <property type="protein sequence ID" value="KAL1844866.1"/>
    <property type="molecule type" value="Genomic_DNA"/>
</dbReference>
<name>A0ABR3VT77_9PEZI</name>
<dbReference type="Pfam" id="PF10544">
    <property type="entry name" value="T5orf172"/>
    <property type="match status" value="1"/>
</dbReference>
<feature type="compositionally biased region" description="Basic and acidic residues" evidence="1">
    <location>
        <begin position="130"/>
        <end position="139"/>
    </location>
</feature>
<dbReference type="InterPro" id="IPR053006">
    <property type="entry name" value="Meiosis_regulatory"/>
</dbReference>
<evidence type="ECO:0000256" key="1">
    <source>
        <dbReference type="SAM" id="MobiDB-lite"/>
    </source>
</evidence>
<dbReference type="SMART" id="SM00974">
    <property type="entry name" value="T5orf172"/>
    <property type="match status" value="1"/>
</dbReference>
<feature type="region of interest" description="Disordered" evidence="1">
    <location>
        <begin position="405"/>
        <end position="425"/>
    </location>
</feature>
<evidence type="ECO:0000259" key="2">
    <source>
        <dbReference type="SMART" id="SM00974"/>
    </source>
</evidence>
<proteinExistence type="predicted"/>